<protein>
    <submittedName>
        <fullName evidence="1">PE-PPE domain-containing protein</fullName>
    </submittedName>
</protein>
<evidence type="ECO:0000313" key="2">
    <source>
        <dbReference type="Proteomes" id="UP001289645"/>
    </source>
</evidence>
<evidence type="ECO:0000313" key="1">
    <source>
        <dbReference type="EMBL" id="MDZ5085797.1"/>
    </source>
</evidence>
<dbReference type="Proteomes" id="UP001289645">
    <property type="component" value="Unassembled WGS sequence"/>
</dbReference>
<reference evidence="1 2" key="1">
    <citation type="journal article" date="2021" name="Chemosphere">
        <title>Bioballs carrying a syntrophic Rhodococcus and Mycolicibacterium consortium for simultaneous sorption and biodegradation of fuel oil in contaminated freshwater.</title>
        <authorList>
            <person name="Naloka K."/>
            <person name="Polrit D."/>
            <person name="Muangchinda C."/>
            <person name="Thoetkiattikul H."/>
            <person name="Pinyakong O."/>
        </authorList>
    </citation>
    <scope>NUCLEOTIDE SEQUENCE [LARGE SCALE GENOMIC DNA]</scope>
    <source>
        <strain evidence="1 2">J101</strain>
    </source>
</reference>
<name>A0ACC6MFV5_MYCPF</name>
<gene>
    <name evidence="1" type="ORF">OHX15_10400</name>
</gene>
<sequence length="451" mass="47216">MALPATAAGVSGASVSLLASAAEFDYFPPEPARVLTLSLIPHGNDDDLQGVMCQSPRTCEMVQNSYLSKTLAVNNLDEALRDGTTGRQYVFAYSQGARVVSLWLQTRSQVEGAPTPDDLGFVLMGNPGRKYGGADGDWDQVIPDTDYHVIDVSRQYDAASDFPDNPFNLLALLNANAGFLFVHQDYEDVDIYDPANYVWTEGNTTYVYVPTKNLPLLEPLRWVGLSALADALNEPLKEIVERAYDRSYLPAQPGLPEPVPEPEPEPETPGEDEGTVDDGPAEPAATLAAAKTTIDVPTDATDVTDVTGGETAGGETVGADQSESGDEVELTNTDTTPDTGDLESGDQETGALEPGDLDTGDLDTGDLDTGDLESGDVDTGDLDDAESLDEEAALADADLQTEEGREADSDEQDRQETGDGGAAGSSGESAGSAGDSGSAASSAGESNGSDE</sequence>
<comment type="caution">
    <text evidence="1">The sequence shown here is derived from an EMBL/GenBank/DDBJ whole genome shotgun (WGS) entry which is preliminary data.</text>
</comment>
<proteinExistence type="predicted"/>
<organism evidence="1 2">
    <name type="scientific">Mycolicibacterium parafortuitum</name>
    <name type="common">Mycobacterium parafortuitum</name>
    <dbReference type="NCBI Taxonomy" id="39692"/>
    <lineage>
        <taxon>Bacteria</taxon>
        <taxon>Bacillati</taxon>
        <taxon>Actinomycetota</taxon>
        <taxon>Actinomycetes</taxon>
        <taxon>Mycobacteriales</taxon>
        <taxon>Mycobacteriaceae</taxon>
        <taxon>Mycolicibacterium</taxon>
    </lineage>
</organism>
<dbReference type="EMBL" id="JAOXLN010000009">
    <property type="protein sequence ID" value="MDZ5085797.1"/>
    <property type="molecule type" value="Genomic_DNA"/>
</dbReference>
<accession>A0ACC6MFV5</accession>
<keyword evidence="2" id="KW-1185">Reference proteome</keyword>